<organism evidence="3 4">
    <name type="scientific">Pseudomonas mangiferae</name>
    <dbReference type="NCBI Taxonomy" id="2593654"/>
    <lineage>
        <taxon>Bacteria</taxon>
        <taxon>Pseudomonadati</taxon>
        <taxon>Pseudomonadota</taxon>
        <taxon>Gammaproteobacteria</taxon>
        <taxon>Pseudomonadales</taxon>
        <taxon>Pseudomonadaceae</taxon>
        <taxon>Pseudomonas</taxon>
    </lineage>
</organism>
<dbReference type="InterPro" id="IPR023214">
    <property type="entry name" value="HAD_sf"/>
</dbReference>
<dbReference type="InterPro" id="IPR036412">
    <property type="entry name" value="HAD-like_sf"/>
</dbReference>
<dbReference type="InterPro" id="IPR050155">
    <property type="entry name" value="HAD-like_hydrolase_sf"/>
</dbReference>
<keyword evidence="4" id="KW-1185">Reference proteome</keyword>
<evidence type="ECO:0000313" key="4">
    <source>
        <dbReference type="Proteomes" id="UP000315235"/>
    </source>
</evidence>
<proteinExistence type="predicted"/>
<dbReference type="GO" id="GO:0046872">
    <property type="term" value="F:metal ion binding"/>
    <property type="evidence" value="ECO:0007669"/>
    <property type="project" value="UniProtKB-KW"/>
</dbReference>
<reference evidence="3 4" key="1">
    <citation type="submission" date="2019-07" db="EMBL/GenBank/DDBJ databases">
        <title>Pseudomonas mangiferae sp. nov., isolated from bark of mango tree in Thailand.</title>
        <authorList>
            <person name="Srisuk N."/>
            <person name="Anurat P."/>
        </authorList>
    </citation>
    <scope>NUCLEOTIDE SEQUENCE [LARGE SCALE GENOMIC DNA]</scope>
    <source>
        <strain evidence="3 4">DMKU_BBB3-04</strain>
    </source>
</reference>
<dbReference type="InterPro" id="IPR041492">
    <property type="entry name" value="HAD_2"/>
</dbReference>
<protein>
    <submittedName>
        <fullName evidence="3">HAD-IA family hydrolase</fullName>
    </submittedName>
</protein>
<evidence type="ECO:0000256" key="1">
    <source>
        <dbReference type="ARBA" id="ARBA00001946"/>
    </source>
</evidence>
<dbReference type="AlphaFoldDB" id="A0A553GZF6"/>
<dbReference type="Proteomes" id="UP000315235">
    <property type="component" value="Unassembled WGS sequence"/>
</dbReference>
<dbReference type="PANTHER" id="PTHR43434:SF24">
    <property type="entry name" value="HYDROLASE-RELATED"/>
    <property type="match status" value="1"/>
</dbReference>
<comment type="cofactor">
    <cofactor evidence="1">
        <name>Mg(2+)</name>
        <dbReference type="ChEBI" id="CHEBI:18420"/>
    </cofactor>
</comment>
<dbReference type="SFLD" id="SFLDG01129">
    <property type="entry name" value="C1.5:_HAD__Beta-PGM__Phosphata"/>
    <property type="match status" value="1"/>
</dbReference>
<dbReference type="Gene3D" id="3.40.50.1000">
    <property type="entry name" value="HAD superfamily/HAD-like"/>
    <property type="match status" value="1"/>
</dbReference>
<dbReference type="GO" id="GO:0005829">
    <property type="term" value="C:cytosol"/>
    <property type="evidence" value="ECO:0007669"/>
    <property type="project" value="TreeGrafter"/>
</dbReference>
<dbReference type="InterPro" id="IPR023198">
    <property type="entry name" value="PGP-like_dom2"/>
</dbReference>
<dbReference type="SUPFAM" id="SSF56784">
    <property type="entry name" value="HAD-like"/>
    <property type="match status" value="1"/>
</dbReference>
<dbReference type="PANTHER" id="PTHR43434">
    <property type="entry name" value="PHOSPHOGLYCOLATE PHOSPHATASE"/>
    <property type="match status" value="1"/>
</dbReference>
<dbReference type="GO" id="GO:0008967">
    <property type="term" value="F:phosphoglycolate phosphatase activity"/>
    <property type="evidence" value="ECO:0007669"/>
    <property type="project" value="TreeGrafter"/>
</dbReference>
<dbReference type="EMBL" id="VJOY01000006">
    <property type="protein sequence ID" value="TRX74892.1"/>
    <property type="molecule type" value="Genomic_DNA"/>
</dbReference>
<dbReference type="NCBIfam" id="TIGR01549">
    <property type="entry name" value="HAD-SF-IA-v1"/>
    <property type="match status" value="1"/>
</dbReference>
<keyword evidence="2" id="KW-0479">Metal-binding</keyword>
<sequence length="242" mass="26812">MPCGPTPWSAWVQPDYQLLIFDWDGTLVDSIGRIVEAMRVAALGCGLPDRSEMAIKGIIGLGLPEAILSLYPELDLVALERFRGRYVDHYLSLETEPSPFFPGVVDALDDFRRRGYRLAVATGKSRRGLQRVLQAHGWLDYFDVTRCADETASKPDPLMLQEILMHCDVPPARALMVGDSPFDLRMARHAGMDAVAVGYGAQPLTVLCEESPRLAIQYFDDLRAWLAGRAITQPAEVNEHGG</sequence>
<evidence type="ECO:0000256" key="2">
    <source>
        <dbReference type="ARBA" id="ARBA00022723"/>
    </source>
</evidence>
<dbReference type="Pfam" id="PF13419">
    <property type="entry name" value="HAD_2"/>
    <property type="match status" value="1"/>
</dbReference>
<dbReference type="GO" id="GO:0006281">
    <property type="term" value="P:DNA repair"/>
    <property type="evidence" value="ECO:0007669"/>
    <property type="project" value="TreeGrafter"/>
</dbReference>
<comment type="caution">
    <text evidence="3">The sequence shown here is derived from an EMBL/GenBank/DDBJ whole genome shotgun (WGS) entry which is preliminary data.</text>
</comment>
<dbReference type="OrthoDB" id="9782449at2"/>
<dbReference type="InterPro" id="IPR006439">
    <property type="entry name" value="HAD-SF_hydro_IA"/>
</dbReference>
<dbReference type="Gene3D" id="1.10.150.240">
    <property type="entry name" value="Putative phosphatase, domain 2"/>
    <property type="match status" value="1"/>
</dbReference>
<gene>
    <name evidence="3" type="ORF">FM069_10205</name>
</gene>
<name>A0A553GZF6_9PSED</name>
<evidence type="ECO:0000313" key="3">
    <source>
        <dbReference type="EMBL" id="TRX74892.1"/>
    </source>
</evidence>
<keyword evidence="3" id="KW-0378">Hydrolase</keyword>
<dbReference type="NCBIfam" id="TIGR01509">
    <property type="entry name" value="HAD-SF-IA-v3"/>
    <property type="match status" value="1"/>
</dbReference>
<dbReference type="SFLD" id="SFLDS00003">
    <property type="entry name" value="Haloacid_Dehalogenase"/>
    <property type="match status" value="1"/>
</dbReference>
<accession>A0A553GZF6</accession>
<dbReference type="SFLD" id="SFLDG01135">
    <property type="entry name" value="C1.5.6:_HAD__Beta-PGM__Phospha"/>
    <property type="match status" value="1"/>
</dbReference>